<dbReference type="InterPro" id="IPR018247">
    <property type="entry name" value="EF_Hand_1_Ca_BS"/>
</dbReference>
<dbReference type="InterPro" id="IPR011992">
    <property type="entry name" value="EF-hand-dom_pair"/>
</dbReference>
<proteinExistence type="predicted"/>
<keyword evidence="1" id="KW-0732">Signal</keyword>
<dbReference type="Pfam" id="PF13202">
    <property type="entry name" value="EF-hand_5"/>
    <property type="match status" value="2"/>
</dbReference>
<name>A0ABY3MTL2_9GAMM</name>
<dbReference type="PROSITE" id="PS50222">
    <property type="entry name" value="EF_HAND_2"/>
    <property type="match status" value="1"/>
</dbReference>
<dbReference type="Proteomes" id="UP000815846">
    <property type="component" value="Unassembled WGS sequence"/>
</dbReference>
<organism evidence="3 4">
    <name type="scientific">Colwellia echini</name>
    <dbReference type="NCBI Taxonomy" id="1982103"/>
    <lineage>
        <taxon>Bacteria</taxon>
        <taxon>Pseudomonadati</taxon>
        <taxon>Pseudomonadota</taxon>
        <taxon>Gammaproteobacteria</taxon>
        <taxon>Alteromonadales</taxon>
        <taxon>Colwelliaceae</taxon>
        <taxon>Colwellia</taxon>
    </lineage>
</organism>
<dbReference type="PROSITE" id="PS00018">
    <property type="entry name" value="EF_HAND_1"/>
    <property type="match status" value="1"/>
</dbReference>
<evidence type="ECO:0000313" key="4">
    <source>
        <dbReference type="Proteomes" id="UP000815846"/>
    </source>
</evidence>
<feature type="chain" id="PRO_5046997001" evidence="1">
    <location>
        <begin position="24"/>
        <end position="101"/>
    </location>
</feature>
<comment type="caution">
    <text evidence="3">The sequence shown here is derived from an EMBL/GenBank/DDBJ whole genome shotgun (WGS) entry which is preliminary data.</text>
</comment>
<evidence type="ECO:0000259" key="2">
    <source>
        <dbReference type="PROSITE" id="PS50222"/>
    </source>
</evidence>
<reference evidence="3 4" key="1">
    <citation type="submission" date="2019-08" db="EMBL/GenBank/DDBJ databases">
        <title>Microbe sample from Colwellia echini.</title>
        <authorList>
            <person name="Christiansen L."/>
            <person name="Pathiraja D."/>
            <person name="Schultz-Johansen M."/>
            <person name="Choi I.-G."/>
            <person name="Stougaard P."/>
        </authorList>
    </citation>
    <scope>NUCLEOTIDE SEQUENCE [LARGE SCALE GENOMIC DNA]</scope>
    <source>
        <strain evidence="3 4">A3</strain>
    </source>
</reference>
<evidence type="ECO:0000256" key="1">
    <source>
        <dbReference type="SAM" id="SignalP"/>
    </source>
</evidence>
<protein>
    <submittedName>
        <fullName evidence="3">EF-hand domain-containing protein</fullName>
    </submittedName>
</protein>
<feature type="domain" description="EF-hand" evidence="2">
    <location>
        <begin position="60"/>
        <end position="95"/>
    </location>
</feature>
<accession>A0ABY3MTL2</accession>
<sequence>MNHYTKLVLAITLTISATSIVHADNSERSKNGPPQRPTFESIDINEDGEIDFDEFSSHEVPHGDYETVFNMIDIDGDGIITVEEFESHKPPKPKKRGEKEQ</sequence>
<dbReference type="CDD" id="cd00051">
    <property type="entry name" value="EFh"/>
    <property type="match status" value="1"/>
</dbReference>
<evidence type="ECO:0000313" key="3">
    <source>
        <dbReference type="EMBL" id="TYK64519.1"/>
    </source>
</evidence>
<dbReference type="InterPro" id="IPR002048">
    <property type="entry name" value="EF_hand_dom"/>
</dbReference>
<dbReference type="EMBL" id="PJAI02000023">
    <property type="protein sequence ID" value="TYK64519.1"/>
    <property type="molecule type" value="Genomic_DNA"/>
</dbReference>
<feature type="signal peptide" evidence="1">
    <location>
        <begin position="1"/>
        <end position="23"/>
    </location>
</feature>
<dbReference type="RefSeq" id="WP_101343066.1">
    <property type="nucleotide sequence ID" value="NZ_PJAI02000023.1"/>
</dbReference>
<dbReference type="Gene3D" id="1.10.238.10">
    <property type="entry name" value="EF-hand"/>
    <property type="match status" value="1"/>
</dbReference>
<dbReference type="SUPFAM" id="SSF47473">
    <property type="entry name" value="EF-hand"/>
    <property type="match status" value="1"/>
</dbReference>
<keyword evidence="4" id="KW-1185">Reference proteome</keyword>
<gene>
    <name evidence="3" type="ORF">CWS31_015225</name>
</gene>